<dbReference type="AlphaFoldDB" id="A0A4U5PCI0"/>
<reference evidence="2 3" key="1">
    <citation type="journal article" date="2015" name="Genome Biol.">
        <title>Comparative genomics of Steinernema reveals deeply conserved gene regulatory networks.</title>
        <authorList>
            <person name="Dillman A.R."/>
            <person name="Macchietto M."/>
            <person name="Porter C.F."/>
            <person name="Rogers A."/>
            <person name="Williams B."/>
            <person name="Antoshechkin I."/>
            <person name="Lee M.M."/>
            <person name="Goodwin Z."/>
            <person name="Lu X."/>
            <person name="Lewis E.E."/>
            <person name="Goodrich-Blair H."/>
            <person name="Stock S.P."/>
            <person name="Adams B.J."/>
            <person name="Sternberg P.W."/>
            <person name="Mortazavi A."/>
        </authorList>
    </citation>
    <scope>NUCLEOTIDE SEQUENCE [LARGE SCALE GENOMIC DNA]</scope>
    <source>
        <strain evidence="2 3">ALL</strain>
    </source>
</reference>
<keyword evidence="3" id="KW-1185">Reference proteome</keyword>
<feature type="region of interest" description="Disordered" evidence="1">
    <location>
        <begin position="13"/>
        <end position="34"/>
    </location>
</feature>
<evidence type="ECO:0000256" key="1">
    <source>
        <dbReference type="SAM" id="MobiDB-lite"/>
    </source>
</evidence>
<evidence type="ECO:0000313" key="3">
    <source>
        <dbReference type="Proteomes" id="UP000298663"/>
    </source>
</evidence>
<reference evidence="2 3" key="2">
    <citation type="journal article" date="2019" name="G3 (Bethesda)">
        <title>Hybrid Assembly of the Genome of the Entomopathogenic Nematode Steinernema carpocapsae Identifies the X-Chromosome.</title>
        <authorList>
            <person name="Serra L."/>
            <person name="Macchietto M."/>
            <person name="Macias-Munoz A."/>
            <person name="McGill C.J."/>
            <person name="Rodriguez I.M."/>
            <person name="Rodriguez B."/>
            <person name="Murad R."/>
            <person name="Mortazavi A."/>
        </authorList>
    </citation>
    <scope>NUCLEOTIDE SEQUENCE [LARGE SCALE GENOMIC DNA]</scope>
    <source>
        <strain evidence="2 3">ALL</strain>
    </source>
</reference>
<comment type="caution">
    <text evidence="2">The sequence shown here is derived from an EMBL/GenBank/DDBJ whole genome shotgun (WGS) entry which is preliminary data.</text>
</comment>
<name>A0A4U5PCI0_STECR</name>
<sequence>MYRVAQKNPFLRHRTGLTRAPDPLYETGHLERSRGKRPVGFTSFVSETDRSFPASELEMTLLCLGQ</sequence>
<dbReference type="Proteomes" id="UP000298663">
    <property type="component" value="Unassembled WGS sequence"/>
</dbReference>
<gene>
    <name evidence="2" type="ORF">L596_008361</name>
</gene>
<accession>A0A4U5PCI0</accession>
<protein>
    <submittedName>
        <fullName evidence="2">Uncharacterized protein</fullName>
    </submittedName>
</protein>
<evidence type="ECO:0000313" key="2">
    <source>
        <dbReference type="EMBL" id="TKR94010.1"/>
    </source>
</evidence>
<organism evidence="2 3">
    <name type="scientific">Steinernema carpocapsae</name>
    <name type="common">Entomopathogenic nematode</name>
    <dbReference type="NCBI Taxonomy" id="34508"/>
    <lineage>
        <taxon>Eukaryota</taxon>
        <taxon>Metazoa</taxon>
        <taxon>Ecdysozoa</taxon>
        <taxon>Nematoda</taxon>
        <taxon>Chromadorea</taxon>
        <taxon>Rhabditida</taxon>
        <taxon>Tylenchina</taxon>
        <taxon>Panagrolaimomorpha</taxon>
        <taxon>Strongyloidoidea</taxon>
        <taxon>Steinernematidae</taxon>
        <taxon>Steinernema</taxon>
    </lineage>
</organism>
<dbReference type="EMBL" id="AZBU02000002">
    <property type="protein sequence ID" value="TKR94010.1"/>
    <property type="molecule type" value="Genomic_DNA"/>
</dbReference>
<proteinExistence type="predicted"/>